<dbReference type="EMBL" id="AWXZ01000017">
    <property type="protein sequence ID" value="ESR25825.1"/>
    <property type="molecule type" value="Genomic_DNA"/>
</dbReference>
<feature type="region of interest" description="Disordered" evidence="1">
    <location>
        <begin position="28"/>
        <end position="51"/>
    </location>
</feature>
<keyword evidence="3" id="KW-1185">Reference proteome</keyword>
<reference evidence="2 3" key="1">
    <citation type="journal article" date="2014" name="Genome Announc.">
        <title>Draft Genome Sequence of Lutibaculum baratangense Strain AMV1T, Isolated from a Mud Volcano in Andamans, India.</title>
        <authorList>
            <person name="Singh A."/>
            <person name="Sreenivas A."/>
            <person name="Sathyanarayana Reddy G."/>
            <person name="Pinnaka A.K."/>
            <person name="Shivaji S."/>
        </authorList>
    </citation>
    <scope>NUCLEOTIDE SEQUENCE [LARGE SCALE GENOMIC DNA]</scope>
    <source>
        <strain evidence="2 3">AMV1</strain>
    </source>
</reference>
<name>V4RRN7_9HYPH</name>
<dbReference type="Proteomes" id="UP000017819">
    <property type="component" value="Unassembled WGS sequence"/>
</dbReference>
<sequence length="51" mass="5538">MVPADADDVEPDAVSGFNLLREVGHAIGGRRKPPCRRRDLHSSRLAVQKSG</sequence>
<comment type="caution">
    <text evidence="2">The sequence shown here is derived from an EMBL/GenBank/DDBJ whole genome shotgun (WGS) entry which is preliminary data.</text>
</comment>
<evidence type="ECO:0000313" key="3">
    <source>
        <dbReference type="Proteomes" id="UP000017819"/>
    </source>
</evidence>
<organism evidence="2 3">
    <name type="scientific">Lutibaculum baratangense AMV1</name>
    <dbReference type="NCBI Taxonomy" id="631454"/>
    <lineage>
        <taxon>Bacteria</taxon>
        <taxon>Pseudomonadati</taxon>
        <taxon>Pseudomonadota</taxon>
        <taxon>Alphaproteobacteria</taxon>
        <taxon>Hyphomicrobiales</taxon>
        <taxon>Tepidamorphaceae</taxon>
        <taxon>Lutibaculum</taxon>
    </lineage>
</organism>
<proteinExistence type="predicted"/>
<evidence type="ECO:0000256" key="1">
    <source>
        <dbReference type="SAM" id="MobiDB-lite"/>
    </source>
</evidence>
<dbReference type="AlphaFoldDB" id="V4RRN7"/>
<protein>
    <submittedName>
        <fullName evidence="2">Uncharacterized protein</fullName>
    </submittedName>
</protein>
<gene>
    <name evidence="2" type="ORF">N177_1160</name>
</gene>
<accession>V4RRN7</accession>
<evidence type="ECO:0000313" key="2">
    <source>
        <dbReference type="EMBL" id="ESR25825.1"/>
    </source>
</evidence>